<feature type="non-terminal residue" evidence="1">
    <location>
        <position position="115"/>
    </location>
</feature>
<gene>
    <name evidence="1" type="ORF">SPARVUS_LOCUS10800996</name>
</gene>
<name>A0ABN9EY23_9NEOB</name>
<protein>
    <submittedName>
        <fullName evidence="1">Uncharacterized protein</fullName>
    </submittedName>
</protein>
<evidence type="ECO:0000313" key="1">
    <source>
        <dbReference type="EMBL" id="CAI9588780.1"/>
    </source>
</evidence>
<evidence type="ECO:0000313" key="2">
    <source>
        <dbReference type="Proteomes" id="UP001162483"/>
    </source>
</evidence>
<keyword evidence="2" id="KW-1185">Reference proteome</keyword>
<sequence length="115" mass="12130">HPPVPLCSVTHLCHSTVSHTCAQKCHLPVPRSATYLCPEVPPTCAHPPVPPTCAARQCCQSAPSSCASQRRQSVPSSDASQCRLSVPIISVTSLVLSISAAYPCHLISTAYQCPL</sequence>
<reference evidence="1" key="1">
    <citation type="submission" date="2023-05" db="EMBL/GenBank/DDBJ databases">
        <authorList>
            <person name="Stuckert A."/>
        </authorList>
    </citation>
    <scope>NUCLEOTIDE SEQUENCE</scope>
</reference>
<accession>A0ABN9EY23</accession>
<feature type="non-terminal residue" evidence="1">
    <location>
        <position position="1"/>
    </location>
</feature>
<dbReference type="Proteomes" id="UP001162483">
    <property type="component" value="Unassembled WGS sequence"/>
</dbReference>
<organism evidence="1 2">
    <name type="scientific">Staurois parvus</name>
    <dbReference type="NCBI Taxonomy" id="386267"/>
    <lineage>
        <taxon>Eukaryota</taxon>
        <taxon>Metazoa</taxon>
        <taxon>Chordata</taxon>
        <taxon>Craniata</taxon>
        <taxon>Vertebrata</taxon>
        <taxon>Euteleostomi</taxon>
        <taxon>Amphibia</taxon>
        <taxon>Batrachia</taxon>
        <taxon>Anura</taxon>
        <taxon>Neobatrachia</taxon>
        <taxon>Ranoidea</taxon>
        <taxon>Ranidae</taxon>
        <taxon>Staurois</taxon>
    </lineage>
</organism>
<comment type="caution">
    <text evidence="1">The sequence shown here is derived from an EMBL/GenBank/DDBJ whole genome shotgun (WGS) entry which is preliminary data.</text>
</comment>
<proteinExistence type="predicted"/>
<dbReference type="EMBL" id="CATNWA010015994">
    <property type="protein sequence ID" value="CAI9588780.1"/>
    <property type="molecule type" value="Genomic_DNA"/>
</dbReference>